<dbReference type="InterPro" id="IPR036922">
    <property type="entry name" value="Rieske_2Fe-2S_sf"/>
</dbReference>
<dbReference type="Proteomes" id="UP000320772">
    <property type="component" value="Unassembled WGS sequence"/>
</dbReference>
<evidence type="ECO:0000256" key="5">
    <source>
        <dbReference type="ARBA" id="ARBA00023014"/>
    </source>
</evidence>
<dbReference type="Gene3D" id="2.102.10.10">
    <property type="entry name" value="Rieske [2Fe-2S] iron-sulphur domain"/>
    <property type="match status" value="1"/>
</dbReference>
<dbReference type="GO" id="GO:0046872">
    <property type="term" value="F:metal ion binding"/>
    <property type="evidence" value="ECO:0007669"/>
    <property type="project" value="UniProtKB-KW"/>
</dbReference>
<dbReference type="PANTHER" id="PTHR43756">
    <property type="entry name" value="CHOLINE MONOOXYGENASE, CHLOROPLASTIC"/>
    <property type="match status" value="1"/>
</dbReference>
<dbReference type="PRINTS" id="PR00090">
    <property type="entry name" value="RNGDIOXGNASE"/>
</dbReference>
<dbReference type="InterPro" id="IPR017941">
    <property type="entry name" value="Rieske_2Fe-2S"/>
</dbReference>
<proteinExistence type="predicted"/>
<name>A0A4Y3M208_9PROT</name>
<keyword evidence="8" id="KW-1185">Reference proteome</keyword>
<keyword evidence="1" id="KW-0001">2Fe-2S</keyword>
<keyword evidence="3" id="KW-0560">Oxidoreductase</keyword>
<comment type="caution">
    <text evidence="7">The sequence shown here is derived from an EMBL/GenBank/DDBJ whole genome shotgun (WGS) entry which is preliminary data.</text>
</comment>
<dbReference type="AlphaFoldDB" id="A0A4Y3M208"/>
<evidence type="ECO:0000256" key="4">
    <source>
        <dbReference type="ARBA" id="ARBA00023004"/>
    </source>
</evidence>
<feature type="domain" description="Rieske" evidence="6">
    <location>
        <begin position="41"/>
        <end position="112"/>
    </location>
</feature>
<dbReference type="PANTHER" id="PTHR43756:SF5">
    <property type="entry name" value="CHOLINE MONOOXYGENASE, CHLOROPLASTIC"/>
    <property type="match status" value="1"/>
</dbReference>
<dbReference type="GO" id="GO:0051537">
    <property type="term" value="F:2 iron, 2 sulfur cluster binding"/>
    <property type="evidence" value="ECO:0007669"/>
    <property type="project" value="UniProtKB-KW"/>
</dbReference>
<dbReference type="Pfam" id="PF00355">
    <property type="entry name" value="Rieske"/>
    <property type="match status" value="1"/>
</dbReference>
<dbReference type="GO" id="GO:0016491">
    <property type="term" value="F:oxidoreductase activity"/>
    <property type="evidence" value="ECO:0007669"/>
    <property type="project" value="UniProtKB-KW"/>
</dbReference>
<dbReference type="SUPFAM" id="SSF50022">
    <property type="entry name" value="ISP domain"/>
    <property type="match status" value="1"/>
</dbReference>
<dbReference type="PROSITE" id="PS51296">
    <property type="entry name" value="RIESKE"/>
    <property type="match status" value="1"/>
</dbReference>
<evidence type="ECO:0000256" key="1">
    <source>
        <dbReference type="ARBA" id="ARBA00022714"/>
    </source>
</evidence>
<dbReference type="CDD" id="cd03469">
    <property type="entry name" value="Rieske_RO_Alpha_N"/>
    <property type="match status" value="1"/>
</dbReference>
<sequence length="142" mass="15491">MQGLPDPKSLLDDDRADGSIYSNPDLYDMEMDRIFMHNWIWVAHRSDLPAPGDFITTFVGSHPVIVSRDRKGVVHVMLNRCRHRAATVCELKHGKTASFVCPYHGWAYGLDGALRGGSSSGGLYGAAGQVQTAAHLPEGRGV</sequence>
<gene>
    <name evidence="7" type="ORF">GRO01_01990</name>
</gene>
<keyword evidence="5" id="KW-0411">Iron-sulfur</keyword>
<evidence type="ECO:0000259" key="6">
    <source>
        <dbReference type="PROSITE" id="PS51296"/>
    </source>
</evidence>
<keyword evidence="4" id="KW-0408">Iron</keyword>
<reference evidence="7 8" key="1">
    <citation type="submission" date="2019-06" db="EMBL/GenBank/DDBJ databases">
        <title>Whole genome shotgun sequence of Gluconobacter roseus NBRC 3990.</title>
        <authorList>
            <person name="Hosoyama A."/>
            <person name="Uohara A."/>
            <person name="Ohji S."/>
            <person name="Ichikawa N."/>
        </authorList>
    </citation>
    <scope>NUCLEOTIDE SEQUENCE [LARGE SCALE GENOMIC DNA]</scope>
    <source>
        <strain evidence="7 8">NBRC 3990</strain>
    </source>
</reference>
<protein>
    <recommendedName>
        <fullName evidence="6">Rieske domain-containing protein</fullName>
    </recommendedName>
</protein>
<accession>A0A4Y3M208</accession>
<evidence type="ECO:0000256" key="3">
    <source>
        <dbReference type="ARBA" id="ARBA00023002"/>
    </source>
</evidence>
<dbReference type="EMBL" id="BJLY01000001">
    <property type="protein sequence ID" value="GEB02623.1"/>
    <property type="molecule type" value="Genomic_DNA"/>
</dbReference>
<evidence type="ECO:0000313" key="8">
    <source>
        <dbReference type="Proteomes" id="UP000320772"/>
    </source>
</evidence>
<dbReference type="Gene3D" id="3.90.380.10">
    <property type="entry name" value="Naphthalene 1,2-dioxygenase Alpha Subunit, Chain A, domain 1"/>
    <property type="match status" value="1"/>
</dbReference>
<evidence type="ECO:0000256" key="2">
    <source>
        <dbReference type="ARBA" id="ARBA00022723"/>
    </source>
</evidence>
<organism evidence="7 8">
    <name type="scientific">Gluconobacter roseus NBRC 3990</name>
    <dbReference type="NCBI Taxonomy" id="1307950"/>
    <lineage>
        <taxon>Bacteria</taxon>
        <taxon>Pseudomonadati</taxon>
        <taxon>Pseudomonadota</taxon>
        <taxon>Alphaproteobacteria</taxon>
        <taxon>Acetobacterales</taxon>
        <taxon>Acetobacteraceae</taxon>
        <taxon>Gluconobacter</taxon>
    </lineage>
</organism>
<dbReference type="InterPro" id="IPR001663">
    <property type="entry name" value="Rng_hydr_dOase-A"/>
</dbReference>
<keyword evidence="2" id="KW-0479">Metal-binding</keyword>
<evidence type="ECO:0000313" key="7">
    <source>
        <dbReference type="EMBL" id="GEB02623.1"/>
    </source>
</evidence>